<feature type="transmembrane region" description="Helical" evidence="1">
    <location>
        <begin position="51"/>
        <end position="73"/>
    </location>
</feature>
<evidence type="ECO:0000256" key="1">
    <source>
        <dbReference type="SAM" id="Phobius"/>
    </source>
</evidence>
<dbReference type="Proteomes" id="UP000015455">
    <property type="component" value="Unassembled WGS sequence"/>
</dbReference>
<accession>T0AWR3</accession>
<evidence type="ECO:0000313" key="3">
    <source>
        <dbReference type="Proteomes" id="UP000015455"/>
    </source>
</evidence>
<keyword evidence="1" id="KW-0472">Membrane</keyword>
<dbReference type="PATRIC" id="fig|1348657.5.peg.141"/>
<keyword evidence="1" id="KW-0812">Transmembrane</keyword>
<feature type="transmembrane region" description="Helical" evidence="1">
    <location>
        <begin position="94"/>
        <end position="117"/>
    </location>
</feature>
<protein>
    <recommendedName>
        <fullName evidence="4">DedA family protein</fullName>
    </recommendedName>
</protein>
<keyword evidence="1" id="KW-1133">Transmembrane helix</keyword>
<dbReference type="InterPro" id="IPR051311">
    <property type="entry name" value="DedA_domain"/>
</dbReference>
<organism evidence="2 3">
    <name type="scientific">Thauera terpenica 58Eu</name>
    <dbReference type="NCBI Taxonomy" id="1348657"/>
    <lineage>
        <taxon>Bacteria</taxon>
        <taxon>Pseudomonadati</taxon>
        <taxon>Pseudomonadota</taxon>
        <taxon>Betaproteobacteria</taxon>
        <taxon>Rhodocyclales</taxon>
        <taxon>Zoogloeaceae</taxon>
        <taxon>Thauera</taxon>
    </lineage>
</organism>
<gene>
    <name evidence="2" type="ORF">M622_00710</name>
</gene>
<dbReference type="EMBL" id="ATJV01000001">
    <property type="protein sequence ID" value="EPZ17319.1"/>
    <property type="molecule type" value="Genomic_DNA"/>
</dbReference>
<dbReference type="STRING" id="1348657.M622_00710"/>
<proteinExistence type="predicted"/>
<dbReference type="PANTHER" id="PTHR42709">
    <property type="entry name" value="ALKALINE PHOSPHATASE LIKE PROTEIN"/>
    <property type="match status" value="1"/>
</dbReference>
<keyword evidence="3" id="KW-1185">Reference proteome</keyword>
<name>T0AWR3_9RHOO</name>
<dbReference type="PANTHER" id="PTHR42709:SF4">
    <property type="entry name" value="INNER MEMBRANE PROTEIN YQAA"/>
    <property type="match status" value="1"/>
</dbReference>
<evidence type="ECO:0000313" key="2">
    <source>
        <dbReference type="EMBL" id="EPZ17319.1"/>
    </source>
</evidence>
<comment type="caution">
    <text evidence="2">The sequence shown here is derived from an EMBL/GenBank/DDBJ whole genome shotgun (WGS) entry which is preliminary data.</text>
</comment>
<dbReference type="eggNOG" id="COG1238">
    <property type="taxonomic scope" value="Bacteria"/>
</dbReference>
<dbReference type="AlphaFoldDB" id="T0AWR3"/>
<sequence length="142" mass="14804">MLMSWFAPMWPDSDLALLGALTLSAFLAATLLPGGSEVALAGLLALRPDLSLPALTLATLGNTAGGMSSYALGRLLPRKEASPRLELVRRHGSPILLLSWVPLLGDALCVAAGVLRLSGLSCLVWMALGKGLRYGVIASLLQ</sequence>
<reference evidence="2 3" key="1">
    <citation type="submission" date="2013-06" db="EMBL/GenBank/DDBJ databases">
        <title>Draft genome sequence of Thauera terpenica.</title>
        <authorList>
            <person name="Liu B."/>
            <person name="Frostegard A.H."/>
            <person name="Shapleigh J.P."/>
        </authorList>
    </citation>
    <scope>NUCLEOTIDE SEQUENCE [LARGE SCALE GENOMIC DNA]</scope>
    <source>
        <strain evidence="2 3">58Eu</strain>
    </source>
</reference>
<evidence type="ECO:0008006" key="4">
    <source>
        <dbReference type="Google" id="ProtNLM"/>
    </source>
</evidence>